<organism evidence="3 4">
    <name type="scientific">Pseudooceanicola batsensis (strain ATCC BAA-863 / DSM 15984 / KCTC 12145 / HTCC2597)</name>
    <name type="common">Oceanicola batsensis</name>
    <dbReference type="NCBI Taxonomy" id="252305"/>
    <lineage>
        <taxon>Bacteria</taxon>
        <taxon>Pseudomonadati</taxon>
        <taxon>Pseudomonadota</taxon>
        <taxon>Alphaproteobacteria</taxon>
        <taxon>Rhodobacterales</taxon>
        <taxon>Paracoccaceae</taxon>
        <taxon>Pseudooceanicola</taxon>
    </lineage>
</organism>
<dbReference type="Pfam" id="PF08327">
    <property type="entry name" value="AHSA1"/>
    <property type="match status" value="1"/>
</dbReference>
<feature type="domain" description="Activator of Hsp90 ATPase homologue 1/2-like C-terminal" evidence="2">
    <location>
        <begin position="19"/>
        <end position="135"/>
    </location>
</feature>
<dbReference type="InterPro" id="IPR023393">
    <property type="entry name" value="START-like_dom_sf"/>
</dbReference>
<name>A3U2G8_PSEBH</name>
<protein>
    <recommendedName>
        <fullName evidence="2">Activator of Hsp90 ATPase homologue 1/2-like C-terminal domain-containing protein</fullName>
    </recommendedName>
</protein>
<dbReference type="EMBL" id="AAMO01000011">
    <property type="protein sequence ID" value="EAQ01768.1"/>
    <property type="molecule type" value="Genomic_DNA"/>
</dbReference>
<dbReference type="Proteomes" id="UP000004318">
    <property type="component" value="Unassembled WGS sequence"/>
</dbReference>
<evidence type="ECO:0000256" key="1">
    <source>
        <dbReference type="ARBA" id="ARBA00006817"/>
    </source>
</evidence>
<sequence>MIHAKAVAVARASLPVRRPRRECFLAFTDPEMLTRFWPHSAGDLHLEEGRCLHWCFEDGAETVAVDCKEVRPDCLIRLSLSNGTRIMLTFDRYPEGGTVIHYCQCGFGPDAEAEEVAAASRAAALMLAELKALLEPAGASGQGDARYGLPDAA</sequence>
<evidence type="ECO:0000259" key="2">
    <source>
        <dbReference type="Pfam" id="PF08327"/>
    </source>
</evidence>
<comment type="similarity">
    <text evidence="1">Belongs to the AHA1 family.</text>
</comment>
<gene>
    <name evidence="3" type="ORF">OB2597_15031</name>
</gene>
<comment type="caution">
    <text evidence="3">The sequence shown here is derived from an EMBL/GenBank/DDBJ whole genome shotgun (WGS) entry which is preliminary data.</text>
</comment>
<evidence type="ECO:0000313" key="3">
    <source>
        <dbReference type="EMBL" id="EAQ01768.1"/>
    </source>
</evidence>
<reference evidence="3 4" key="1">
    <citation type="journal article" date="2010" name="J. Bacteriol.">
        <title>Genome sequences of Oceanicola granulosus HTCC2516(T) and Oceanicola batsensis HTCC2597(TDelta).</title>
        <authorList>
            <person name="Thrash J.C."/>
            <person name="Cho J.C."/>
            <person name="Vergin K.L."/>
            <person name="Giovannoni S.J."/>
        </authorList>
    </citation>
    <scope>NUCLEOTIDE SEQUENCE [LARGE SCALE GENOMIC DNA]</scope>
    <source>
        <strain evidence="4">ATCC BAA-863 / DSM 15984 / KCTC 12145 / HTCC2597</strain>
    </source>
</reference>
<dbReference type="HOGENOM" id="CLU_109811_0_0_5"/>
<evidence type="ECO:0000313" key="4">
    <source>
        <dbReference type="Proteomes" id="UP000004318"/>
    </source>
</evidence>
<dbReference type="OrthoDB" id="7863293at2"/>
<dbReference type="STRING" id="252305.OB2597_15031"/>
<dbReference type="Gene3D" id="3.30.530.20">
    <property type="match status" value="1"/>
</dbReference>
<accession>A3U2G8</accession>
<dbReference type="InterPro" id="IPR013538">
    <property type="entry name" value="ASHA1/2-like_C"/>
</dbReference>
<keyword evidence="4" id="KW-1185">Reference proteome</keyword>
<proteinExistence type="inferred from homology"/>
<dbReference type="RefSeq" id="WP_009807216.1">
    <property type="nucleotide sequence ID" value="NZ_CH724131.1"/>
</dbReference>
<dbReference type="AlphaFoldDB" id="A3U2G8"/>
<dbReference type="eggNOG" id="COG3832">
    <property type="taxonomic scope" value="Bacteria"/>
</dbReference>
<dbReference type="SUPFAM" id="SSF55961">
    <property type="entry name" value="Bet v1-like"/>
    <property type="match status" value="1"/>
</dbReference>